<dbReference type="InterPro" id="IPR053101">
    <property type="entry name" value="TM221"/>
</dbReference>
<gene>
    <name evidence="4" type="primary">TMEM221</name>
</gene>
<feature type="transmembrane region" description="Helical" evidence="2">
    <location>
        <begin position="198"/>
        <end position="221"/>
    </location>
</feature>
<dbReference type="CTD" id="100130519"/>
<feature type="transmembrane region" description="Helical" evidence="2">
    <location>
        <begin position="241"/>
        <end position="263"/>
    </location>
</feature>
<proteinExistence type="predicted"/>
<dbReference type="RefSeq" id="XP_039244505.1">
    <property type="nucleotide sequence ID" value="XM_039388571.1"/>
</dbReference>
<evidence type="ECO:0000256" key="1">
    <source>
        <dbReference type="SAM" id="MobiDB-lite"/>
    </source>
</evidence>
<dbReference type="GeneID" id="113999462"/>
<protein>
    <submittedName>
        <fullName evidence="4">Transmembrane protein 221</fullName>
    </submittedName>
</protein>
<dbReference type="Pfam" id="PF15038">
    <property type="entry name" value="Jiraiya"/>
    <property type="match status" value="1"/>
</dbReference>
<dbReference type="PANTHER" id="PTHR36132">
    <property type="entry name" value="TRANSMEMBRANE PROTEIN 221"/>
    <property type="match status" value="1"/>
</dbReference>
<feature type="region of interest" description="Disordered" evidence="1">
    <location>
        <begin position="354"/>
        <end position="379"/>
    </location>
</feature>
<dbReference type="Proteomes" id="UP000504627">
    <property type="component" value="Unplaced"/>
</dbReference>
<keyword evidence="2" id="KW-0472">Membrane</keyword>
<dbReference type="PANTHER" id="PTHR36132:SF1">
    <property type="entry name" value="TRANSMEMBRANE PROTEIN 221"/>
    <property type="match status" value="1"/>
</dbReference>
<keyword evidence="2" id="KW-1133">Transmembrane helix</keyword>
<name>A0A7R5KVE8_9PASS</name>
<keyword evidence="2 4" id="KW-0812">Transmembrane</keyword>
<feature type="region of interest" description="Disordered" evidence="1">
    <location>
        <begin position="1"/>
        <end position="139"/>
    </location>
</feature>
<feature type="compositionally biased region" description="Pro residues" evidence="1">
    <location>
        <begin position="68"/>
        <end position="80"/>
    </location>
</feature>
<reference evidence="4" key="1">
    <citation type="submission" date="2025-08" db="UniProtKB">
        <authorList>
            <consortium name="RefSeq"/>
        </authorList>
    </citation>
    <scope>IDENTIFICATION</scope>
    <source>
        <tissue evidence="4">Muscle</tissue>
    </source>
</reference>
<dbReference type="InParanoid" id="A0A7R5KVE8"/>
<feature type="compositionally biased region" description="Gly residues" evidence="1">
    <location>
        <begin position="81"/>
        <end position="95"/>
    </location>
</feature>
<feature type="compositionally biased region" description="Basic and acidic residues" evidence="1">
    <location>
        <begin position="101"/>
        <end position="117"/>
    </location>
</feature>
<dbReference type="InterPro" id="IPR029201">
    <property type="entry name" value="Jiraiya"/>
</dbReference>
<evidence type="ECO:0000256" key="2">
    <source>
        <dbReference type="SAM" id="Phobius"/>
    </source>
</evidence>
<feature type="compositionally biased region" description="Basic and acidic residues" evidence="1">
    <location>
        <begin position="161"/>
        <end position="171"/>
    </location>
</feature>
<feature type="transmembrane region" description="Helical" evidence="2">
    <location>
        <begin position="324"/>
        <end position="346"/>
    </location>
</feature>
<evidence type="ECO:0000313" key="4">
    <source>
        <dbReference type="RefSeq" id="XP_039244505.1"/>
    </source>
</evidence>
<evidence type="ECO:0000313" key="3">
    <source>
        <dbReference type="Proteomes" id="UP000504627"/>
    </source>
</evidence>
<organism evidence="3 4">
    <name type="scientific">Pipra filicauda</name>
    <name type="common">Wire-tailed manakin</name>
    <dbReference type="NCBI Taxonomy" id="649802"/>
    <lineage>
        <taxon>Eukaryota</taxon>
        <taxon>Metazoa</taxon>
        <taxon>Chordata</taxon>
        <taxon>Craniata</taxon>
        <taxon>Vertebrata</taxon>
        <taxon>Euteleostomi</taxon>
        <taxon>Archelosauria</taxon>
        <taxon>Archosauria</taxon>
        <taxon>Dinosauria</taxon>
        <taxon>Saurischia</taxon>
        <taxon>Theropoda</taxon>
        <taxon>Coelurosauria</taxon>
        <taxon>Aves</taxon>
        <taxon>Neognathae</taxon>
        <taxon>Neoaves</taxon>
        <taxon>Telluraves</taxon>
        <taxon>Australaves</taxon>
        <taxon>Passeriformes</taxon>
        <taxon>Pipridae</taxon>
        <taxon>Pipra</taxon>
    </lineage>
</organism>
<accession>A0A7R5KVE8</accession>
<feature type="transmembrane region" description="Helical" evidence="2">
    <location>
        <begin position="293"/>
        <end position="312"/>
    </location>
</feature>
<keyword evidence="3" id="KW-1185">Reference proteome</keyword>
<feature type="region of interest" description="Disordered" evidence="1">
    <location>
        <begin position="155"/>
        <end position="185"/>
    </location>
</feature>
<dbReference type="AlphaFoldDB" id="A0A7R5KVE8"/>
<sequence>MAANWKARKWLHEETAKRNHPPPMATSGTVGAGNVESEGERQDALLGVRLSLPPSPKGLLGPSSIALPSPPCPEEAPGAPPGAGGGRSRPGGRRGGSVCEGRARGQDRPGGRTDPPRRPRAGQEGGRGRSRLGAASRCPLSVPFPAPGARYQFPFPVPGIRRREPRGVGERTHRRVGPPPEPPPVPGPAMAGAYRERALTVLLLFGALSAVMALLSSNLLLQLSQEDNWELPGWAKRPMEVAEATLAALCLMLNLSCLLLCLLHGHLGTELGRGQPGHDRADRFLQDTRKVRHAAVGLFCCGICCYLTALALHVLRVSALRVGIPAACALFSGIIALLVTVTHTLLRALRPSRHRLPGASPGPYENGGDSSDGAEPRARPDIHRKFSFPVFLESREGSGQPRAHRTLSAESGMLQAQGKAWNVIPPEMGDAMARKPPGKDLTLV</sequence>